<dbReference type="GO" id="GO:0005634">
    <property type="term" value="C:nucleus"/>
    <property type="evidence" value="ECO:0007669"/>
    <property type="project" value="TreeGrafter"/>
</dbReference>
<dbReference type="EMBL" id="CAJHUC010003007">
    <property type="protein sequence ID" value="CAD7705050.1"/>
    <property type="molecule type" value="Genomic_DNA"/>
</dbReference>
<dbReference type="Proteomes" id="UP000708148">
    <property type="component" value="Unassembled WGS sequence"/>
</dbReference>
<proteinExistence type="predicted"/>
<dbReference type="PANTHER" id="PTHR31742:SF1">
    <property type="entry name" value="RPA-INTERACTING PROTEIN"/>
    <property type="match status" value="1"/>
</dbReference>
<dbReference type="GO" id="GO:0006606">
    <property type="term" value="P:protein import into nucleus"/>
    <property type="evidence" value="ECO:0007669"/>
    <property type="project" value="TreeGrafter"/>
</dbReference>
<protein>
    <recommendedName>
        <fullName evidence="3">RPA-interacting protein C-terminal domain-containing protein</fullName>
    </recommendedName>
</protein>
<evidence type="ECO:0008006" key="3">
    <source>
        <dbReference type="Google" id="ProtNLM"/>
    </source>
</evidence>
<dbReference type="AlphaFoldDB" id="A0A8S1JG23"/>
<evidence type="ECO:0000313" key="1">
    <source>
        <dbReference type="EMBL" id="CAD7705050.1"/>
    </source>
</evidence>
<gene>
    <name evidence="1" type="ORF">OSTQU699_LOCUS10405</name>
</gene>
<evidence type="ECO:0000313" key="2">
    <source>
        <dbReference type="Proteomes" id="UP000708148"/>
    </source>
</evidence>
<keyword evidence="2" id="KW-1185">Reference proteome</keyword>
<reference evidence="1" key="1">
    <citation type="submission" date="2020-12" db="EMBL/GenBank/DDBJ databases">
        <authorList>
            <person name="Iha C."/>
        </authorList>
    </citation>
    <scope>NUCLEOTIDE SEQUENCE</scope>
</reference>
<dbReference type="InterPro" id="IPR028156">
    <property type="entry name" value="RIP"/>
</dbReference>
<accession>A0A8S1JG23</accession>
<dbReference type="PANTHER" id="PTHR31742">
    <property type="entry name" value="RPA-INTERACTING PROTEIN RPAIN"/>
    <property type="match status" value="1"/>
</dbReference>
<sequence>MLVGQASLGRVRNDCFRRTNERREEWKARWRQSEDKQCERDAISSELRCMVKEELSQENNVMLQDPIPDTPLSTGPLDGSEQEVEYERALQQFENELVANLWHHLMEQEQEEDDRVSGEEYLDAMANEEASTGSAHQARVLCPVCRQSYLQKHGGFIFCPKEQFALDLQAEGTSLEELRQRLEGAYTVRFLSSLLSVVFSLCYTTNIFLV</sequence>
<comment type="caution">
    <text evidence="1">The sequence shown here is derived from an EMBL/GenBank/DDBJ whole genome shotgun (WGS) entry which is preliminary data.</text>
</comment>
<name>A0A8S1JG23_9CHLO</name>
<organism evidence="1 2">
    <name type="scientific">Ostreobium quekettii</name>
    <dbReference type="NCBI Taxonomy" id="121088"/>
    <lineage>
        <taxon>Eukaryota</taxon>
        <taxon>Viridiplantae</taxon>
        <taxon>Chlorophyta</taxon>
        <taxon>core chlorophytes</taxon>
        <taxon>Ulvophyceae</taxon>
        <taxon>TCBD clade</taxon>
        <taxon>Bryopsidales</taxon>
        <taxon>Ostreobineae</taxon>
        <taxon>Ostreobiaceae</taxon>
        <taxon>Ostreobium</taxon>
    </lineage>
</organism>